<dbReference type="GeneID" id="104605266"/>
<accession>A0A1U8AYS3</accession>
<dbReference type="SUPFAM" id="SSF49344">
    <property type="entry name" value="CBD9-like"/>
    <property type="match status" value="1"/>
</dbReference>
<evidence type="ECO:0000313" key="9">
    <source>
        <dbReference type="RefSeq" id="XP_010268256.1"/>
    </source>
</evidence>
<keyword evidence="3 6" id="KW-0732">Signal</keyword>
<dbReference type="AlphaFoldDB" id="A0A1U8AYS3"/>
<evidence type="ECO:0000256" key="4">
    <source>
        <dbReference type="ARBA" id="ARBA00023136"/>
    </source>
</evidence>
<protein>
    <submittedName>
        <fullName evidence="9">Cytochrome b561 and DOMON domain-containing protein At3g07570-like</fullName>
    </submittedName>
</protein>
<dbReference type="PANTHER" id="PTHR23130:SF171">
    <property type="entry name" value="OS01G0895300 PROTEIN"/>
    <property type="match status" value="1"/>
</dbReference>
<sequence>MGMKTPLVSKFFLFCFIGFSSLLVNSQSDSCSSNLNIAGIPFDTTSLNCQSVWSSQDYILRYEQQGPSLWNFILSAPNTNSYVAIGFSPDGNMVGSSSIVGWVPSDGNAVIKQYYLGGMDSNSCTPDSGDLKVANMTILSLSSRLYLCFQLNIDQPKSNLIYAVGPESSLPSSPDYLLSQHQSKTTASLIFVSGKSTTTSSTTQVTDLSPGDDTQDTGGLGTSNTQDTSSGARNTLAALSILGWVLLMIIG</sequence>
<keyword evidence="2" id="KW-0813">Transport</keyword>
<dbReference type="PROSITE" id="PS50836">
    <property type="entry name" value="DOMON"/>
    <property type="match status" value="1"/>
</dbReference>
<evidence type="ECO:0000256" key="2">
    <source>
        <dbReference type="ARBA" id="ARBA00022448"/>
    </source>
</evidence>
<proteinExistence type="predicted"/>
<dbReference type="InterPro" id="IPR045266">
    <property type="entry name" value="DOH_DOMON"/>
</dbReference>
<dbReference type="Gene3D" id="2.60.40.1210">
    <property type="entry name" value="Cellobiose dehydrogenase, cytochrome domain"/>
    <property type="match status" value="1"/>
</dbReference>
<dbReference type="InParanoid" id="A0A1U8AYS3"/>
<feature type="region of interest" description="Disordered" evidence="5">
    <location>
        <begin position="199"/>
        <end position="230"/>
    </location>
</feature>
<organism evidence="8 9">
    <name type="scientific">Nelumbo nucifera</name>
    <name type="common">Sacred lotus</name>
    <dbReference type="NCBI Taxonomy" id="4432"/>
    <lineage>
        <taxon>Eukaryota</taxon>
        <taxon>Viridiplantae</taxon>
        <taxon>Streptophyta</taxon>
        <taxon>Embryophyta</taxon>
        <taxon>Tracheophyta</taxon>
        <taxon>Spermatophyta</taxon>
        <taxon>Magnoliopsida</taxon>
        <taxon>Proteales</taxon>
        <taxon>Nelumbonaceae</taxon>
        <taxon>Nelumbo</taxon>
    </lineage>
</organism>
<dbReference type="CDD" id="cd09631">
    <property type="entry name" value="DOMON_DOH"/>
    <property type="match status" value="1"/>
</dbReference>
<feature type="domain" description="DOMON" evidence="7">
    <location>
        <begin position="56"/>
        <end position="165"/>
    </location>
</feature>
<dbReference type="Proteomes" id="UP000189703">
    <property type="component" value="Unplaced"/>
</dbReference>
<evidence type="ECO:0000256" key="6">
    <source>
        <dbReference type="SAM" id="SignalP"/>
    </source>
</evidence>
<dbReference type="eggNOG" id="KOG4293">
    <property type="taxonomic scope" value="Eukaryota"/>
</dbReference>
<evidence type="ECO:0000259" key="7">
    <source>
        <dbReference type="PROSITE" id="PS50836"/>
    </source>
</evidence>
<name>A0A1U8AYS3_NELNU</name>
<dbReference type="RefSeq" id="XP_010268256.1">
    <property type="nucleotide sequence ID" value="XM_010269954.2"/>
</dbReference>
<evidence type="ECO:0000256" key="1">
    <source>
        <dbReference type="ARBA" id="ARBA00004370"/>
    </source>
</evidence>
<keyword evidence="8" id="KW-1185">Reference proteome</keyword>
<dbReference type="KEGG" id="nnu:104605266"/>
<gene>
    <name evidence="9" type="primary">LOC104605266</name>
</gene>
<dbReference type="OrthoDB" id="19261at2759"/>
<dbReference type="STRING" id="4432.A0A1U8AYS3"/>
<dbReference type="GO" id="GO:0016020">
    <property type="term" value="C:membrane"/>
    <property type="evidence" value="ECO:0007669"/>
    <property type="project" value="UniProtKB-SubCell"/>
</dbReference>
<evidence type="ECO:0000256" key="5">
    <source>
        <dbReference type="SAM" id="MobiDB-lite"/>
    </source>
</evidence>
<dbReference type="SMART" id="SM00664">
    <property type="entry name" value="DoH"/>
    <property type="match status" value="1"/>
</dbReference>
<evidence type="ECO:0000256" key="3">
    <source>
        <dbReference type="ARBA" id="ARBA00022729"/>
    </source>
</evidence>
<dbReference type="PANTHER" id="PTHR23130">
    <property type="entry name" value="CYTOCHROME B561 AND DOMON DOMAIN-CONTAINING PROTEIN"/>
    <property type="match status" value="1"/>
</dbReference>
<evidence type="ECO:0000313" key="8">
    <source>
        <dbReference type="Proteomes" id="UP000189703"/>
    </source>
</evidence>
<keyword evidence="4" id="KW-0472">Membrane</keyword>
<reference evidence="9" key="1">
    <citation type="submission" date="2025-08" db="UniProtKB">
        <authorList>
            <consortium name="RefSeq"/>
        </authorList>
    </citation>
    <scope>IDENTIFICATION</scope>
</reference>
<feature type="chain" id="PRO_5010537557" evidence="6">
    <location>
        <begin position="27"/>
        <end position="251"/>
    </location>
</feature>
<dbReference type="Pfam" id="PF03351">
    <property type="entry name" value="DOMON"/>
    <property type="match status" value="1"/>
</dbReference>
<feature type="signal peptide" evidence="6">
    <location>
        <begin position="1"/>
        <end position="26"/>
    </location>
</feature>
<dbReference type="InterPro" id="IPR005018">
    <property type="entry name" value="DOMON_domain"/>
</dbReference>
<comment type="subcellular location">
    <subcellularLocation>
        <location evidence="1">Membrane</location>
    </subcellularLocation>
</comment>